<dbReference type="KEGG" id="lse:F1C12_00625"/>
<sequence length="121" mass="12678">MARGVDADTVEEYLDRIGEPFGPALTTVRDRIMVIIPDAEQVISYRVPTFKVGGQSVVGLSATAKDCSLLLMSPPAAAELAGTLSEGSITGATLHFPPSAPLGEETLRAVLAVRLRELGVS</sequence>
<dbReference type="Gene3D" id="3.90.1150.200">
    <property type="match status" value="1"/>
</dbReference>
<dbReference type="RefSeq" id="WP_185276963.1">
    <property type="nucleotide sequence ID" value="NZ_CP043641.1"/>
</dbReference>
<reference evidence="2" key="1">
    <citation type="submission" date="2019-09" db="EMBL/GenBank/DDBJ databases">
        <title>Antimicrobial potential of Antarctic Bacteria.</title>
        <authorList>
            <person name="Benaud N."/>
            <person name="Edwards R.J."/>
            <person name="Ferrari B.C."/>
        </authorList>
    </citation>
    <scope>NUCLEOTIDE SEQUENCE [LARGE SCALE GENOMIC DNA]</scope>
    <source>
        <strain evidence="2">INR9</strain>
    </source>
</reference>
<evidence type="ECO:0000313" key="1">
    <source>
        <dbReference type="EMBL" id="QNE33793.1"/>
    </source>
</evidence>
<dbReference type="SUPFAM" id="SSF159888">
    <property type="entry name" value="YdhG-like"/>
    <property type="match status" value="1"/>
</dbReference>
<proteinExistence type="predicted"/>
<protein>
    <submittedName>
        <fullName evidence="1">DUF1801 domain-containing protein</fullName>
    </submittedName>
</protein>
<name>A0A7G6Y5M8_9MICO</name>
<gene>
    <name evidence="1" type="ORF">F1C12_00625</name>
</gene>
<accession>A0A7G6Y5M8</accession>
<evidence type="ECO:0000313" key="2">
    <source>
        <dbReference type="Proteomes" id="UP000515511"/>
    </source>
</evidence>
<dbReference type="EMBL" id="CP043641">
    <property type="protein sequence ID" value="QNE33793.1"/>
    <property type="molecule type" value="Genomic_DNA"/>
</dbReference>
<dbReference type="Proteomes" id="UP000515511">
    <property type="component" value="Chromosome"/>
</dbReference>
<organism evidence="1 2">
    <name type="scientific">Leifsonia shinshuensis</name>
    <dbReference type="NCBI Taxonomy" id="150026"/>
    <lineage>
        <taxon>Bacteria</taxon>
        <taxon>Bacillati</taxon>
        <taxon>Actinomycetota</taxon>
        <taxon>Actinomycetes</taxon>
        <taxon>Micrococcales</taxon>
        <taxon>Microbacteriaceae</taxon>
        <taxon>Leifsonia</taxon>
    </lineage>
</organism>
<dbReference type="AlphaFoldDB" id="A0A7G6Y5M8"/>